<gene>
    <name evidence="1" type="ORF">MM415B02428_0001</name>
    <name evidence="2" type="ORF">TM448B04466_0001</name>
</gene>
<evidence type="ECO:0000313" key="2">
    <source>
        <dbReference type="EMBL" id="QJI03356.1"/>
    </source>
</evidence>
<evidence type="ECO:0000313" key="1">
    <source>
        <dbReference type="EMBL" id="QJA90180.1"/>
    </source>
</evidence>
<dbReference type="AlphaFoldDB" id="A0A6M3Y4M0"/>
<dbReference type="EMBL" id="MT142896">
    <property type="protein sequence ID" value="QJA90180.1"/>
    <property type="molecule type" value="Genomic_DNA"/>
</dbReference>
<name>A0A6M3Y4M0_9ZZZZ</name>
<dbReference type="EMBL" id="MT145081">
    <property type="protein sequence ID" value="QJI03356.1"/>
    <property type="molecule type" value="Genomic_DNA"/>
</dbReference>
<sequence length="146" mass="17504">MKWDEMTKEERRAYVNQDSGTHRELYINPGVCDSKNWDSPWGANRSDYIVVYELYFLDKMPITEIAYHVKYSTQYIRDIVSNLKTNIEKEEIKDKRYLEKSKDILRSHFIDGKSVTEISKIFNTDAGWVSRKIKSYLLKYKPYRVK</sequence>
<accession>A0A6M3Y4M0</accession>
<protein>
    <submittedName>
        <fullName evidence="2">Putative sigma-70 region domain containing protein</fullName>
    </submittedName>
</protein>
<proteinExistence type="predicted"/>
<reference evidence="2" key="1">
    <citation type="submission" date="2020-03" db="EMBL/GenBank/DDBJ databases">
        <title>The deep terrestrial virosphere.</title>
        <authorList>
            <person name="Holmfeldt K."/>
            <person name="Nilsson E."/>
            <person name="Simone D."/>
            <person name="Lopez-Fernandez M."/>
            <person name="Wu X."/>
            <person name="de Brujin I."/>
            <person name="Lundin D."/>
            <person name="Andersson A."/>
            <person name="Bertilsson S."/>
            <person name="Dopson M."/>
        </authorList>
    </citation>
    <scope>NUCLEOTIDE SEQUENCE</scope>
    <source>
        <strain evidence="1">MM415B02428</strain>
        <strain evidence="2">TM448B04466</strain>
    </source>
</reference>
<organism evidence="2">
    <name type="scientific">viral metagenome</name>
    <dbReference type="NCBI Taxonomy" id="1070528"/>
    <lineage>
        <taxon>unclassified sequences</taxon>
        <taxon>metagenomes</taxon>
        <taxon>organismal metagenomes</taxon>
    </lineage>
</organism>